<dbReference type="AlphaFoldDB" id="A0A0F9KKI5"/>
<organism evidence="4">
    <name type="scientific">marine sediment metagenome</name>
    <dbReference type="NCBI Taxonomy" id="412755"/>
    <lineage>
        <taxon>unclassified sequences</taxon>
        <taxon>metagenomes</taxon>
        <taxon>ecological metagenomes</taxon>
    </lineage>
</organism>
<evidence type="ECO:0000259" key="2">
    <source>
        <dbReference type="Pfam" id="PF00984"/>
    </source>
</evidence>
<proteinExistence type="inferred from homology"/>
<evidence type="ECO:0008006" key="5">
    <source>
        <dbReference type="Google" id="ProtNLM"/>
    </source>
</evidence>
<dbReference type="PIRSF" id="PIRSF500136">
    <property type="entry name" value="UDP_ManNAc_DH"/>
    <property type="match status" value="1"/>
</dbReference>
<dbReference type="NCBIfam" id="TIGR03026">
    <property type="entry name" value="NDP-sugDHase"/>
    <property type="match status" value="1"/>
</dbReference>
<comment type="caution">
    <text evidence="4">The sequence shown here is derived from an EMBL/GenBank/DDBJ whole genome shotgun (WGS) entry which is preliminary data.</text>
</comment>
<dbReference type="PANTHER" id="PTHR43750:SF1">
    <property type="entry name" value="GDP-MANNOSE 6-DEHYDROGENASE"/>
    <property type="match status" value="1"/>
</dbReference>
<dbReference type="PANTHER" id="PTHR43750">
    <property type="entry name" value="UDP-GLUCOSE 6-DEHYDROGENASE TUAD"/>
    <property type="match status" value="1"/>
</dbReference>
<dbReference type="InterPro" id="IPR008927">
    <property type="entry name" value="6-PGluconate_DH-like_C_sf"/>
</dbReference>
<dbReference type="InterPro" id="IPR028359">
    <property type="entry name" value="UDP_ManNAc/GlcNAc_DH"/>
</dbReference>
<dbReference type="GO" id="GO:0016616">
    <property type="term" value="F:oxidoreductase activity, acting on the CH-OH group of donors, NAD or NADP as acceptor"/>
    <property type="evidence" value="ECO:0007669"/>
    <property type="project" value="InterPro"/>
</dbReference>
<dbReference type="Gene3D" id="3.40.50.720">
    <property type="entry name" value="NAD(P)-binding Rossmann-like Domain"/>
    <property type="match status" value="2"/>
</dbReference>
<dbReference type="EMBL" id="LAZR01014819">
    <property type="protein sequence ID" value="KKM15810.1"/>
    <property type="molecule type" value="Genomic_DNA"/>
</dbReference>
<dbReference type="InterPro" id="IPR014026">
    <property type="entry name" value="UDP-Glc/GDP-Man_DH_dimer"/>
</dbReference>
<dbReference type="GO" id="GO:0000271">
    <property type="term" value="P:polysaccharide biosynthetic process"/>
    <property type="evidence" value="ECO:0007669"/>
    <property type="project" value="InterPro"/>
</dbReference>
<dbReference type="PIRSF" id="PIRSF000124">
    <property type="entry name" value="UDPglc_GDPman_dh"/>
    <property type="match status" value="1"/>
</dbReference>
<feature type="domain" description="UDP-glucose/GDP-mannose dehydrogenase N-terminal" evidence="3">
    <location>
        <begin position="50"/>
        <end position="174"/>
    </location>
</feature>
<dbReference type="GO" id="GO:0051287">
    <property type="term" value="F:NAD binding"/>
    <property type="evidence" value="ECO:0007669"/>
    <property type="project" value="InterPro"/>
</dbReference>
<dbReference type="InterPro" id="IPR036291">
    <property type="entry name" value="NAD(P)-bd_dom_sf"/>
</dbReference>
<dbReference type="Pfam" id="PF03721">
    <property type="entry name" value="UDPG_MGDP_dh_N"/>
    <property type="match status" value="1"/>
</dbReference>
<dbReference type="GO" id="GO:0016628">
    <property type="term" value="F:oxidoreductase activity, acting on the CH-CH group of donors, NAD or NADP as acceptor"/>
    <property type="evidence" value="ECO:0007669"/>
    <property type="project" value="InterPro"/>
</dbReference>
<feature type="domain" description="UDP-glucose/GDP-mannose dehydrogenase dimerisation" evidence="2">
    <location>
        <begin position="195"/>
        <end position="287"/>
    </location>
</feature>
<comment type="similarity">
    <text evidence="1">Belongs to the UDP-glucose/GDP-mannose dehydrogenase family.</text>
</comment>
<protein>
    <recommendedName>
        <fullName evidence="5">UDP-glucose 6-dehydrogenase</fullName>
    </recommendedName>
</protein>
<dbReference type="InterPro" id="IPR017476">
    <property type="entry name" value="UDP-Glc/GDP-Man"/>
</dbReference>
<dbReference type="InterPro" id="IPR001732">
    <property type="entry name" value="UDP-Glc/GDP-Man_DH_N"/>
</dbReference>
<dbReference type="Gene3D" id="1.20.5.170">
    <property type="match status" value="1"/>
</dbReference>
<evidence type="ECO:0000256" key="1">
    <source>
        <dbReference type="ARBA" id="ARBA00006601"/>
    </source>
</evidence>
<gene>
    <name evidence="4" type="ORF">LCGC14_1692280</name>
</gene>
<dbReference type="SUPFAM" id="SSF48179">
    <property type="entry name" value="6-phosphogluconate dehydrogenase C-terminal domain-like"/>
    <property type="match status" value="1"/>
</dbReference>
<reference evidence="4" key="1">
    <citation type="journal article" date="2015" name="Nature">
        <title>Complex archaea that bridge the gap between prokaryotes and eukaryotes.</title>
        <authorList>
            <person name="Spang A."/>
            <person name="Saw J.H."/>
            <person name="Jorgensen S.L."/>
            <person name="Zaremba-Niedzwiedzka K."/>
            <person name="Martijn J."/>
            <person name="Lind A.E."/>
            <person name="van Eijk R."/>
            <person name="Schleper C."/>
            <person name="Guy L."/>
            <person name="Ettema T.J."/>
        </authorList>
    </citation>
    <scope>NUCLEOTIDE SEQUENCE</scope>
</reference>
<dbReference type="Pfam" id="PF00984">
    <property type="entry name" value="UDPG_MGDP_dh"/>
    <property type="match status" value="1"/>
</dbReference>
<dbReference type="SUPFAM" id="SSF51735">
    <property type="entry name" value="NAD(P)-binding Rossmann-fold domains"/>
    <property type="match status" value="1"/>
</dbReference>
<sequence length="295" mass="33262">MNENKIMAKKISVIGLGPVGYATAVGFAKLGHNVVGVDLIYNKVDKINKLNNKKLRATLDLEGAILWSDISFICVETPIKRDGDINLTALEKVSNDIGKILQNKKYHIIVFRSTMFPNSLGLLKNILEKSSGKKCGKDFDLVINPEFLREAHAIKDFFNPSLIVVGSNNKKVGKQVMEYYKNIKAKKFIVNENIAQMIKYTNNSFHALKVVFSNEIAAICKKINVDSKKLMELFCEDIDLNISPYYLKPGKAYSGRCIPKDLAILQKRAKRLRIKCPIINSISKSNKIQILRDKK</sequence>
<evidence type="ECO:0000259" key="3">
    <source>
        <dbReference type="Pfam" id="PF03721"/>
    </source>
</evidence>
<accession>A0A0F9KKI5</accession>
<evidence type="ECO:0000313" key="4">
    <source>
        <dbReference type="EMBL" id="KKM15810.1"/>
    </source>
</evidence>
<name>A0A0F9KKI5_9ZZZZ</name>